<sequence>MCRCRTEPLRPTAAPQAWVNEAGRVAHPDSPLGRGGPGSFRTPGGYGAAYSEHLLPAAEAPTARDVDPSLIALAEGEEQKKATRQPPPQVTSDGKAETLHKVFSVRILKDKSGVAGVDGALTTIDRTAKGQITNRLDVDKKVTSFSNGITWAVDICTGYGTGKPDADSAYGRGTTKEDIAAGNVTLGFHESCHRSELLAYLRDHPPPTFDGKVGDTEAEFDDKKTAYQKAIDDYFTGVETHNEQVVDEVGDPTRSKYFATP</sequence>
<reference evidence="2 3" key="2">
    <citation type="journal article" date="2016" name="Science">
        <title>A bacterium that degrades and assimilates poly(ethylene terephthalate).</title>
        <authorList>
            <person name="Yoshida S."/>
            <person name="Hiraga K."/>
            <person name="Takehana T."/>
            <person name="Taniguchi I."/>
            <person name="Yamaji H."/>
            <person name="Maeda Y."/>
            <person name="Toyohara K."/>
            <person name="Miyamoto K."/>
            <person name="Kimura Y."/>
            <person name="Oda K."/>
        </authorList>
    </citation>
    <scope>NUCLEOTIDE SEQUENCE [LARGE SCALE GENOMIC DNA]</scope>
    <source>
        <strain evidence="3">NBRC 110686 / TISTR 2288 / 201-F6</strain>
    </source>
</reference>
<keyword evidence="3" id="KW-1185">Reference proteome</keyword>
<name>A0A0K8P226_PISS1</name>
<dbReference type="EMBL" id="BBYR01000037">
    <property type="protein sequence ID" value="GAP36614.1"/>
    <property type="molecule type" value="Genomic_DNA"/>
</dbReference>
<organism evidence="2 3">
    <name type="scientific">Piscinibacter sakaiensis</name>
    <name type="common">Ideonella sakaiensis</name>
    <dbReference type="NCBI Taxonomy" id="1547922"/>
    <lineage>
        <taxon>Bacteria</taxon>
        <taxon>Pseudomonadati</taxon>
        <taxon>Pseudomonadota</taxon>
        <taxon>Betaproteobacteria</taxon>
        <taxon>Burkholderiales</taxon>
        <taxon>Sphaerotilaceae</taxon>
        <taxon>Piscinibacter</taxon>
    </lineage>
</organism>
<proteinExistence type="predicted"/>
<evidence type="ECO:0000313" key="3">
    <source>
        <dbReference type="Proteomes" id="UP000037660"/>
    </source>
</evidence>
<accession>A0A0K8P226</accession>
<dbReference type="RefSeq" id="WP_054020600.1">
    <property type="nucleotide sequence ID" value="NZ_BBYR01000037.1"/>
</dbReference>
<comment type="caution">
    <text evidence="2">The sequence shown here is derived from an EMBL/GenBank/DDBJ whole genome shotgun (WGS) entry which is preliminary data.</text>
</comment>
<reference evidence="3" key="1">
    <citation type="submission" date="2015-07" db="EMBL/GenBank/DDBJ databases">
        <title>Discovery of a poly(ethylene terephthalate assimilation.</title>
        <authorList>
            <person name="Yoshida S."/>
            <person name="Hiraga K."/>
            <person name="Takehana T."/>
            <person name="Taniguchi I."/>
            <person name="Yamaji H."/>
            <person name="Maeda Y."/>
            <person name="Toyohara K."/>
            <person name="Miyamoto K."/>
            <person name="Kimura Y."/>
            <person name="Oda K."/>
        </authorList>
    </citation>
    <scope>NUCLEOTIDE SEQUENCE [LARGE SCALE GENOMIC DNA]</scope>
    <source>
        <strain evidence="3">NBRC 110686 / TISTR 2288 / 201-F6</strain>
    </source>
</reference>
<dbReference type="AlphaFoldDB" id="A0A0K8P226"/>
<evidence type="ECO:0000256" key="1">
    <source>
        <dbReference type="SAM" id="MobiDB-lite"/>
    </source>
</evidence>
<evidence type="ECO:0000313" key="2">
    <source>
        <dbReference type="EMBL" id="GAP36614.1"/>
    </source>
</evidence>
<dbReference type="OrthoDB" id="4317910at2"/>
<gene>
    <name evidence="2" type="ORF">ISF6_2454</name>
</gene>
<protein>
    <submittedName>
        <fullName evidence="2">Uncharacterized protein</fullName>
    </submittedName>
</protein>
<feature type="region of interest" description="Disordered" evidence="1">
    <location>
        <begin position="1"/>
        <end position="47"/>
    </location>
</feature>
<dbReference type="Proteomes" id="UP000037660">
    <property type="component" value="Unassembled WGS sequence"/>
</dbReference>